<dbReference type="OrthoDB" id="9806522at2"/>
<dbReference type="EMBL" id="OBDY01000031">
    <property type="protein sequence ID" value="SNY66983.1"/>
    <property type="molecule type" value="Genomic_DNA"/>
</dbReference>
<gene>
    <name evidence="8" type="ORF">SAMN05421748_1319</name>
</gene>
<dbReference type="GO" id="GO:0016020">
    <property type="term" value="C:membrane"/>
    <property type="evidence" value="ECO:0007669"/>
    <property type="project" value="UniProtKB-SubCell"/>
</dbReference>
<feature type="transmembrane region" description="Helical" evidence="6">
    <location>
        <begin position="77"/>
        <end position="97"/>
    </location>
</feature>
<evidence type="ECO:0000256" key="2">
    <source>
        <dbReference type="ARBA" id="ARBA00022448"/>
    </source>
</evidence>
<dbReference type="InterPro" id="IPR036837">
    <property type="entry name" value="Cation_efflux_CTD_sf"/>
</dbReference>
<dbReference type="NCBIfam" id="TIGR01297">
    <property type="entry name" value="CDF"/>
    <property type="match status" value="1"/>
</dbReference>
<dbReference type="PANTHER" id="PTHR13414:SF9">
    <property type="entry name" value="PROTON-COUPLED ZINC ANTIPORTER SLC30A9, MITOCHONDRIAL"/>
    <property type="match status" value="1"/>
</dbReference>
<dbReference type="SUPFAM" id="SSF160240">
    <property type="entry name" value="Cation efflux protein cytoplasmic domain-like"/>
    <property type="match status" value="1"/>
</dbReference>
<evidence type="ECO:0000256" key="3">
    <source>
        <dbReference type="ARBA" id="ARBA00022692"/>
    </source>
</evidence>
<keyword evidence="3 6" id="KW-0812">Transmembrane</keyword>
<accession>A0A285K3Y6</accession>
<feature type="transmembrane region" description="Helical" evidence="6">
    <location>
        <begin position="189"/>
        <end position="210"/>
    </location>
</feature>
<dbReference type="Gene3D" id="1.20.1510.10">
    <property type="entry name" value="Cation efflux protein transmembrane domain"/>
    <property type="match status" value="1"/>
</dbReference>
<name>A0A285K3Y6_9ACTN</name>
<proteinExistence type="predicted"/>
<evidence type="ECO:0000256" key="1">
    <source>
        <dbReference type="ARBA" id="ARBA00004141"/>
    </source>
</evidence>
<feature type="domain" description="Cation efflux protein transmembrane" evidence="7">
    <location>
        <begin position="10"/>
        <end position="216"/>
    </location>
</feature>
<dbReference type="InterPro" id="IPR058533">
    <property type="entry name" value="Cation_efflux_TM"/>
</dbReference>
<protein>
    <submittedName>
        <fullName evidence="8">Cation diffusion facilitator family transporter</fullName>
    </submittedName>
</protein>
<evidence type="ECO:0000313" key="9">
    <source>
        <dbReference type="Proteomes" id="UP000219612"/>
    </source>
</evidence>
<keyword evidence="4 6" id="KW-1133">Transmembrane helix</keyword>
<dbReference type="InterPro" id="IPR002524">
    <property type="entry name" value="Cation_efflux"/>
</dbReference>
<dbReference type="PANTHER" id="PTHR13414">
    <property type="entry name" value="HUEL-CATION TRANSPORTER"/>
    <property type="match status" value="1"/>
</dbReference>
<feature type="transmembrane region" description="Helical" evidence="6">
    <location>
        <begin position="113"/>
        <end position="134"/>
    </location>
</feature>
<feature type="transmembrane region" description="Helical" evidence="6">
    <location>
        <begin position="160"/>
        <end position="183"/>
    </location>
</feature>
<keyword evidence="2" id="KW-0813">Transport</keyword>
<dbReference type="GO" id="GO:0006829">
    <property type="term" value="P:zinc ion transport"/>
    <property type="evidence" value="ECO:0007669"/>
    <property type="project" value="InterPro"/>
</dbReference>
<dbReference type="RefSeq" id="WP_097327659.1">
    <property type="nucleotide sequence ID" value="NZ_OBDY01000031.1"/>
</dbReference>
<evidence type="ECO:0000259" key="7">
    <source>
        <dbReference type="Pfam" id="PF01545"/>
    </source>
</evidence>
<dbReference type="InterPro" id="IPR027469">
    <property type="entry name" value="Cation_efflux_TMD_sf"/>
</dbReference>
<keyword evidence="5 6" id="KW-0472">Membrane</keyword>
<evidence type="ECO:0000256" key="6">
    <source>
        <dbReference type="SAM" id="Phobius"/>
    </source>
</evidence>
<dbReference type="AlphaFoldDB" id="A0A285K3Y6"/>
<dbReference type="Proteomes" id="UP000219612">
    <property type="component" value="Unassembled WGS sequence"/>
</dbReference>
<dbReference type="SUPFAM" id="SSF161111">
    <property type="entry name" value="Cation efflux protein transmembrane domain-like"/>
    <property type="match status" value="1"/>
</dbReference>
<evidence type="ECO:0000313" key="8">
    <source>
        <dbReference type="EMBL" id="SNY66983.1"/>
    </source>
</evidence>
<dbReference type="Pfam" id="PF01545">
    <property type="entry name" value="Cation_efflux"/>
    <property type="match status" value="1"/>
</dbReference>
<dbReference type="GO" id="GO:0008324">
    <property type="term" value="F:monoatomic cation transmembrane transporter activity"/>
    <property type="evidence" value="ECO:0007669"/>
    <property type="project" value="InterPro"/>
</dbReference>
<evidence type="ECO:0000256" key="4">
    <source>
        <dbReference type="ARBA" id="ARBA00022989"/>
    </source>
</evidence>
<comment type="subcellular location">
    <subcellularLocation>
        <location evidence="1">Membrane</location>
        <topology evidence="1">Multi-pass membrane protein</topology>
    </subcellularLocation>
</comment>
<keyword evidence="9" id="KW-1185">Reference proteome</keyword>
<dbReference type="InterPro" id="IPR040177">
    <property type="entry name" value="SLC30A9"/>
</dbReference>
<reference evidence="9" key="1">
    <citation type="submission" date="2017-09" db="EMBL/GenBank/DDBJ databases">
        <authorList>
            <person name="Varghese N."/>
            <person name="Submissions S."/>
        </authorList>
    </citation>
    <scope>NUCLEOTIDE SEQUENCE [LARGE SCALE GENOMIC DNA]</scope>
    <source>
        <strain evidence="9">CGMCC 4.6857</strain>
    </source>
</reference>
<evidence type="ECO:0000256" key="5">
    <source>
        <dbReference type="ARBA" id="ARBA00023136"/>
    </source>
</evidence>
<organism evidence="8 9">
    <name type="scientific">Paractinoplanes atraurantiacus</name>
    <dbReference type="NCBI Taxonomy" id="1036182"/>
    <lineage>
        <taxon>Bacteria</taxon>
        <taxon>Bacillati</taxon>
        <taxon>Actinomycetota</taxon>
        <taxon>Actinomycetes</taxon>
        <taxon>Micromonosporales</taxon>
        <taxon>Micromonosporaceae</taxon>
        <taxon>Paractinoplanes</taxon>
    </lineage>
</organism>
<sequence length="305" mass="32042">MATEGSTRAVITALGANLLIGVSKFVAAAITGSASMLAEGVHSVADSANQVLLLIGGRRAKRPASALHPFGYARERYVYAFLVAIILFSLGGLYAVYEGYHKIRDPHPLESPIVAVVVLVIAAALEGYALRTAVGEANRTRGKRDWLAFIRRTRNPELPVILLEDSGALIGLLFALLGVGLSVATGNGVFDGIATLCIGLLLVTVAVLLATETKSLIIGESAVPEQIAAIERALLDAPGVDQVIHLRTMHLGPDELLLAAKIGVGAEDEGRDIAATIDDAEARVRAAVPSAKVIYLEPDIYRPAS</sequence>